<gene>
    <name evidence="3" type="ORF">UFOPK3770_00423</name>
</gene>
<dbReference type="InterPro" id="IPR052745">
    <property type="entry name" value="G3P_Oxidase/Oxidoreductase"/>
</dbReference>
<dbReference type="Gene3D" id="3.30.9.10">
    <property type="entry name" value="D-Amino Acid Oxidase, subunit A, domain 2"/>
    <property type="match status" value="1"/>
</dbReference>
<dbReference type="InterPro" id="IPR007419">
    <property type="entry name" value="BFD-like_2Fe2S-bd_dom"/>
</dbReference>
<dbReference type="Gene3D" id="3.50.50.60">
    <property type="entry name" value="FAD/NAD(P)-binding domain"/>
    <property type="match status" value="1"/>
</dbReference>
<proteinExistence type="predicted"/>
<protein>
    <submittedName>
        <fullName evidence="3">Unannotated protein</fullName>
    </submittedName>
</protein>
<dbReference type="Pfam" id="PF01266">
    <property type="entry name" value="DAO"/>
    <property type="match status" value="1"/>
</dbReference>
<dbReference type="Pfam" id="PF04324">
    <property type="entry name" value="Fer2_BFD"/>
    <property type="match status" value="1"/>
</dbReference>
<dbReference type="PANTHER" id="PTHR42720:SF1">
    <property type="entry name" value="GLYCEROL 3-PHOSPHATE OXIDASE"/>
    <property type="match status" value="1"/>
</dbReference>
<dbReference type="InterPro" id="IPR041854">
    <property type="entry name" value="BFD-like_2Fe2S-bd_dom_sf"/>
</dbReference>
<dbReference type="CDD" id="cd19946">
    <property type="entry name" value="GlpA-like_Fer2_BFD-like"/>
    <property type="match status" value="1"/>
</dbReference>
<sequence length="470" mass="49556">MPDVNSADVLVIGGGVLGCAVAERLSRTTAKVILIESESDVAEHASKGNAGVAVSYYGAPGLQQTDLINATNPMWEEIAGRLHVPYRRMGGLMVGLNDEQAHHLVGTLVEIHECGVRAELVDPHEARKLEPLVTPNIVQGMWMPDEGIIDPLRLTTAYASLAAQNGVVFRLSETVTSIEHQTHGSLITTNRGQINARFIVNAAGVAAAAISEMAGGEKFTTVPRKGQYVVLDRSYAHKLSTIVFSTHSSTTKGSNVVPTTHGSALLGPTAQDHMDPEDKSTDTETIEWIISNAAKLVPSTIDAPVIKTFAANRPAGDEVHRLRIDSEIANLLHVTDRSAGVSISPAAAEMALQLLKLAGLDVEESKSALSVLPKISSLRLSQNPEELIKENPLYGQVVCACEFVSAAEIQAALVGPVSATSIDGVRKRTGAGYGRCQGSLCLAGISFLTAVATESGPNTVLQTARGTLGS</sequence>
<dbReference type="SUPFAM" id="SSF54373">
    <property type="entry name" value="FAD-linked reductases, C-terminal domain"/>
    <property type="match status" value="1"/>
</dbReference>
<organism evidence="3">
    <name type="scientific">freshwater metagenome</name>
    <dbReference type="NCBI Taxonomy" id="449393"/>
    <lineage>
        <taxon>unclassified sequences</taxon>
        <taxon>metagenomes</taxon>
        <taxon>ecological metagenomes</taxon>
    </lineage>
</organism>
<evidence type="ECO:0000313" key="3">
    <source>
        <dbReference type="EMBL" id="CAB4334003.1"/>
    </source>
</evidence>
<dbReference type="PANTHER" id="PTHR42720">
    <property type="entry name" value="GLYCEROL-3-PHOSPHATE DEHYDROGENASE"/>
    <property type="match status" value="1"/>
</dbReference>
<accession>A0A6J5Z2P1</accession>
<reference evidence="3" key="1">
    <citation type="submission" date="2020-05" db="EMBL/GenBank/DDBJ databases">
        <authorList>
            <person name="Chiriac C."/>
            <person name="Salcher M."/>
            <person name="Ghai R."/>
            <person name="Kavagutti S V."/>
        </authorList>
    </citation>
    <scope>NUCLEOTIDE SEQUENCE</scope>
</reference>
<dbReference type="Gene3D" id="1.10.10.1100">
    <property type="entry name" value="BFD-like [2Fe-2S]-binding domain"/>
    <property type="match status" value="1"/>
</dbReference>
<dbReference type="EMBL" id="CAESAJ010000027">
    <property type="protein sequence ID" value="CAB4334003.1"/>
    <property type="molecule type" value="Genomic_DNA"/>
</dbReference>
<dbReference type="SUPFAM" id="SSF51905">
    <property type="entry name" value="FAD/NAD(P)-binding domain"/>
    <property type="match status" value="1"/>
</dbReference>
<dbReference type="InterPro" id="IPR006076">
    <property type="entry name" value="FAD-dep_OxRdtase"/>
</dbReference>
<feature type="domain" description="BFD-like [2Fe-2S]-binding" evidence="2">
    <location>
        <begin position="397"/>
        <end position="445"/>
    </location>
</feature>
<name>A0A6J5Z2P1_9ZZZZ</name>
<dbReference type="InterPro" id="IPR036188">
    <property type="entry name" value="FAD/NAD-bd_sf"/>
</dbReference>
<evidence type="ECO:0000259" key="1">
    <source>
        <dbReference type="Pfam" id="PF01266"/>
    </source>
</evidence>
<feature type="domain" description="FAD dependent oxidoreductase" evidence="1">
    <location>
        <begin position="8"/>
        <end position="352"/>
    </location>
</feature>
<evidence type="ECO:0000259" key="2">
    <source>
        <dbReference type="Pfam" id="PF04324"/>
    </source>
</evidence>
<dbReference type="AlphaFoldDB" id="A0A6J5Z2P1"/>